<dbReference type="SFLD" id="SFLDS00019">
    <property type="entry name" value="Glutathione_Transferase_(cytos"/>
    <property type="match status" value="1"/>
</dbReference>
<dbReference type="Proteomes" id="UP001438707">
    <property type="component" value="Unassembled WGS sequence"/>
</dbReference>
<dbReference type="AlphaFoldDB" id="A0AAW1QHR6"/>
<dbReference type="InterPro" id="IPR004045">
    <property type="entry name" value="Glutathione_S-Trfase_N"/>
</dbReference>
<dbReference type="Gene3D" id="3.40.30.10">
    <property type="entry name" value="Glutaredoxin"/>
    <property type="match status" value="1"/>
</dbReference>
<dbReference type="SFLD" id="SFLDG01150">
    <property type="entry name" value="Main.1:_Beta-like"/>
    <property type="match status" value="1"/>
</dbReference>
<dbReference type="EMBL" id="JALJOS010000042">
    <property type="protein sequence ID" value="KAK9820919.1"/>
    <property type="molecule type" value="Genomic_DNA"/>
</dbReference>
<dbReference type="PROSITE" id="PS50405">
    <property type="entry name" value="GST_CTER"/>
    <property type="match status" value="1"/>
</dbReference>
<reference evidence="8 9" key="1">
    <citation type="journal article" date="2024" name="Nat. Commun.">
        <title>Phylogenomics reveals the evolutionary origins of lichenization in chlorophyte algae.</title>
        <authorList>
            <person name="Puginier C."/>
            <person name="Libourel C."/>
            <person name="Otte J."/>
            <person name="Skaloud P."/>
            <person name="Haon M."/>
            <person name="Grisel S."/>
            <person name="Petersen M."/>
            <person name="Berrin J.G."/>
            <person name="Delaux P.M."/>
            <person name="Dal Grande F."/>
            <person name="Keller J."/>
        </authorList>
    </citation>
    <scope>NUCLEOTIDE SEQUENCE [LARGE SCALE GENOMIC DNA]</scope>
    <source>
        <strain evidence="8 9">SAG 2145</strain>
    </source>
</reference>
<evidence type="ECO:0000256" key="2">
    <source>
        <dbReference type="ARBA" id="ARBA00012452"/>
    </source>
</evidence>
<dbReference type="GO" id="GO:0005737">
    <property type="term" value="C:cytoplasm"/>
    <property type="evidence" value="ECO:0007669"/>
    <property type="project" value="UniProtKB-ARBA"/>
</dbReference>
<dbReference type="Pfam" id="PF02798">
    <property type="entry name" value="GST_N"/>
    <property type="match status" value="1"/>
</dbReference>
<dbReference type="FunFam" id="3.40.30.10:FF:000156">
    <property type="entry name" value="Glutathione S-transferase 1"/>
    <property type="match status" value="1"/>
</dbReference>
<evidence type="ECO:0000259" key="7">
    <source>
        <dbReference type="PROSITE" id="PS50405"/>
    </source>
</evidence>
<evidence type="ECO:0000256" key="3">
    <source>
        <dbReference type="ARBA" id="ARBA00022679"/>
    </source>
</evidence>
<dbReference type="EC" id="2.5.1.18" evidence="2"/>
<feature type="domain" description="GST N-terminal" evidence="6">
    <location>
        <begin position="8"/>
        <end position="90"/>
    </location>
</feature>
<name>A0AAW1QHR6_9CHLO</name>
<feature type="domain" description="GST C-terminal" evidence="7">
    <location>
        <begin position="96"/>
        <end position="230"/>
    </location>
</feature>
<dbReference type="CDD" id="cd03046">
    <property type="entry name" value="GST_N_GTT1_like"/>
    <property type="match status" value="1"/>
</dbReference>
<keyword evidence="3" id="KW-0808">Transferase</keyword>
<sequence>MAAPVSSVRPIVVHHLNNSRSQRILWLLEALNIKYEMKKYMRDSKTMRAPKELTQVHPLGKSPVITDGDLVVAESGAIVEYLVGTYGQGKLIPQPGTPERLNYTFWLHFAEGTAMTPVLLALLFTKIKTDSPFFVRPITSAISNTVFSSFITPEINKNADFMESELSKHEWFAGSEFTAADIQMSFPVEAMASRGGIKQRCPKLMAWLDRIHATPTYKKALEVGGEYSIL</sequence>
<dbReference type="Gene3D" id="1.20.1050.10">
    <property type="match status" value="1"/>
</dbReference>
<evidence type="ECO:0000313" key="9">
    <source>
        <dbReference type="Proteomes" id="UP001438707"/>
    </source>
</evidence>
<proteinExistence type="inferred from homology"/>
<dbReference type="InterPro" id="IPR010987">
    <property type="entry name" value="Glutathione-S-Trfase_C-like"/>
</dbReference>
<evidence type="ECO:0000256" key="1">
    <source>
        <dbReference type="ARBA" id="ARBA00007409"/>
    </source>
</evidence>
<comment type="similarity">
    <text evidence="1 5">Belongs to the GST superfamily.</text>
</comment>
<evidence type="ECO:0000259" key="6">
    <source>
        <dbReference type="PROSITE" id="PS50404"/>
    </source>
</evidence>
<dbReference type="PROSITE" id="PS50404">
    <property type="entry name" value="GST_NTER"/>
    <property type="match status" value="1"/>
</dbReference>
<comment type="caution">
    <text evidence="8">The sequence shown here is derived from an EMBL/GenBank/DDBJ whole genome shotgun (WGS) entry which is preliminary data.</text>
</comment>
<dbReference type="CDD" id="cd03189">
    <property type="entry name" value="GST_C_GTT1_like"/>
    <property type="match status" value="1"/>
</dbReference>
<comment type="catalytic activity">
    <reaction evidence="4">
        <text>RX + glutathione = an S-substituted glutathione + a halide anion + H(+)</text>
        <dbReference type="Rhea" id="RHEA:16437"/>
        <dbReference type="ChEBI" id="CHEBI:15378"/>
        <dbReference type="ChEBI" id="CHEBI:16042"/>
        <dbReference type="ChEBI" id="CHEBI:17792"/>
        <dbReference type="ChEBI" id="CHEBI:57925"/>
        <dbReference type="ChEBI" id="CHEBI:90779"/>
        <dbReference type="EC" id="2.5.1.18"/>
    </reaction>
</comment>
<dbReference type="InterPro" id="IPR036249">
    <property type="entry name" value="Thioredoxin-like_sf"/>
</dbReference>
<dbReference type="SUPFAM" id="SSF52833">
    <property type="entry name" value="Thioredoxin-like"/>
    <property type="match status" value="1"/>
</dbReference>
<protein>
    <recommendedName>
        <fullName evidence="2">glutathione transferase</fullName>
        <ecNumber evidence="2">2.5.1.18</ecNumber>
    </recommendedName>
</protein>
<accession>A0AAW1QHR6</accession>
<keyword evidence="9" id="KW-1185">Reference proteome</keyword>
<organism evidence="8 9">
    <name type="scientific">Apatococcus lobatus</name>
    <dbReference type="NCBI Taxonomy" id="904363"/>
    <lineage>
        <taxon>Eukaryota</taxon>
        <taxon>Viridiplantae</taxon>
        <taxon>Chlorophyta</taxon>
        <taxon>core chlorophytes</taxon>
        <taxon>Trebouxiophyceae</taxon>
        <taxon>Chlorellales</taxon>
        <taxon>Chlorellaceae</taxon>
        <taxon>Apatococcus</taxon>
    </lineage>
</organism>
<dbReference type="InterPro" id="IPR004046">
    <property type="entry name" value="GST_C"/>
</dbReference>
<dbReference type="InterPro" id="IPR036282">
    <property type="entry name" value="Glutathione-S-Trfase_C_sf"/>
</dbReference>
<evidence type="ECO:0000313" key="8">
    <source>
        <dbReference type="EMBL" id="KAK9820919.1"/>
    </source>
</evidence>
<evidence type="ECO:0000256" key="4">
    <source>
        <dbReference type="ARBA" id="ARBA00047960"/>
    </source>
</evidence>
<dbReference type="SFLD" id="SFLDG00358">
    <property type="entry name" value="Main_(cytGST)"/>
    <property type="match status" value="1"/>
</dbReference>
<dbReference type="GO" id="GO:0004364">
    <property type="term" value="F:glutathione transferase activity"/>
    <property type="evidence" value="ECO:0007669"/>
    <property type="project" value="UniProtKB-EC"/>
</dbReference>
<gene>
    <name evidence="8" type="ORF">WJX74_007262</name>
</gene>
<dbReference type="PANTHER" id="PTHR44051">
    <property type="entry name" value="GLUTATHIONE S-TRANSFERASE-RELATED"/>
    <property type="match status" value="1"/>
</dbReference>
<dbReference type="InterPro" id="IPR040079">
    <property type="entry name" value="Glutathione_S-Trfase"/>
</dbReference>
<evidence type="ECO:0000256" key="5">
    <source>
        <dbReference type="RuleBase" id="RU003494"/>
    </source>
</evidence>
<dbReference type="GO" id="GO:0004601">
    <property type="term" value="F:peroxidase activity"/>
    <property type="evidence" value="ECO:0007669"/>
    <property type="project" value="UniProtKB-ARBA"/>
</dbReference>
<dbReference type="PANTHER" id="PTHR44051:SF9">
    <property type="entry name" value="GLUTATHIONE S-TRANSFERASE 1"/>
    <property type="match status" value="1"/>
</dbReference>
<dbReference type="SUPFAM" id="SSF47616">
    <property type="entry name" value="GST C-terminal domain-like"/>
    <property type="match status" value="1"/>
</dbReference>
<dbReference type="Pfam" id="PF00043">
    <property type="entry name" value="GST_C"/>
    <property type="match status" value="1"/>
</dbReference>